<feature type="transmembrane region" description="Helical" evidence="7">
    <location>
        <begin position="221"/>
        <end position="241"/>
    </location>
</feature>
<dbReference type="InterPro" id="IPR036291">
    <property type="entry name" value="NAD(P)-bd_dom_sf"/>
</dbReference>
<dbReference type="InterPro" id="IPR003148">
    <property type="entry name" value="RCK_N"/>
</dbReference>
<dbReference type="Proteomes" id="UP001595818">
    <property type="component" value="Unassembled WGS sequence"/>
</dbReference>
<dbReference type="Gene3D" id="3.40.50.720">
    <property type="entry name" value="NAD(P)-binding Rossmann-like Domain"/>
    <property type="match status" value="1"/>
</dbReference>
<dbReference type="EMBL" id="JBHSJJ010000002">
    <property type="protein sequence ID" value="MFC4871007.1"/>
    <property type="molecule type" value="Genomic_DNA"/>
</dbReference>
<dbReference type="PANTHER" id="PTHR42751">
    <property type="entry name" value="SODIUM/HYDROGEN EXCHANGER FAMILY/TRKA DOMAIN PROTEIN"/>
    <property type="match status" value="1"/>
</dbReference>
<feature type="transmembrane region" description="Helical" evidence="7">
    <location>
        <begin position="12"/>
        <end position="29"/>
    </location>
</feature>
<feature type="domain" description="RCK N-terminal" evidence="9">
    <location>
        <begin position="418"/>
        <end position="533"/>
    </location>
</feature>
<feature type="domain" description="Cation/H+ exchanger transmembrane" evidence="8">
    <location>
        <begin position="22"/>
        <end position="376"/>
    </location>
</feature>
<keyword evidence="4 7" id="KW-0812">Transmembrane</keyword>
<keyword evidence="3" id="KW-0813">Transport</keyword>
<feature type="transmembrane region" description="Helical" evidence="7">
    <location>
        <begin position="299"/>
        <end position="322"/>
    </location>
</feature>
<comment type="similarity">
    <text evidence="2">Belongs to the monovalent cation:proton antiporter 2 (CPA2) transporter (TC 2.A.37) family.</text>
</comment>
<dbReference type="InterPro" id="IPR006153">
    <property type="entry name" value="Cation/H_exchanger_TM"/>
</dbReference>
<feature type="transmembrane region" description="Helical" evidence="7">
    <location>
        <begin position="61"/>
        <end position="80"/>
    </location>
</feature>
<dbReference type="PANTHER" id="PTHR42751:SF3">
    <property type="entry name" value="SODIUM_GLUTAMATE SYMPORTER"/>
    <property type="match status" value="1"/>
</dbReference>
<feature type="transmembrane region" description="Helical" evidence="7">
    <location>
        <begin position="153"/>
        <end position="175"/>
    </location>
</feature>
<proteinExistence type="inferred from homology"/>
<dbReference type="InterPro" id="IPR038770">
    <property type="entry name" value="Na+/solute_symporter_sf"/>
</dbReference>
<protein>
    <submittedName>
        <fullName evidence="10">Cation:proton antiporter</fullName>
    </submittedName>
</protein>
<comment type="caution">
    <text evidence="10">The sequence shown here is derived from an EMBL/GenBank/DDBJ whole genome shotgun (WGS) entry which is preliminary data.</text>
</comment>
<dbReference type="Pfam" id="PF00999">
    <property type="entry name" value="Na_H_Exchanger"/>
    <property type="match status" value="1"/>
</dbReference>
<feature type="transmembrane region" description="Helical" evidence="7">
    <location>
        <begin position="360"/>
        <end position="380"/>
    </location>
</feature>
<dbReference type="RefSeq" id="WP_377062076.1">
    <property type="nucleotide sequence ID" value="NZ_JBHSJJ010000002.1"/>
</dbReference>
<accession>A0ABV9SXN6</accession>
<name>A0ABV9SXN6_9BACT</name>
<feature type="transmembrane region" description="Helical" evidence="7">
    <location>
        <begin position="187"/>
        <end position="209"/>
    </location>
</feature>
<evidence type="ECO:0000256" key="4">
    <source>
        <dbReference type="ARBA" id="ARBA00022692"/>
    </source>
</evidence>
<dbReference type="SUPFAM" id="SSF51735">
    <property type="entry name" value="NAD(P)-binding Rossmann-fold domains"/>
    <property type="match status" value="1"/>
</dbReference>
<keyword evidence="5 7" id="KW-1133">Transmembrane helix</keyword>
<feature type="transmembrane region" description="Helical" evidence="7">
    <location>
        <begin position="122"/>
        <end position="141"/>
    </location>
</feature>
<feature type="transmembrane region" description="Helical" evidence="7">
    <location>
        <begin position="36"/>
        <end position="55"/>
    </location>
</feature>
<evidence type="ECO:0000313" key="10">
    <source>
        <dbReference type="EMBL" id="MFC4871007.1"/>
    </source>
</evidence>
<reference evidence="11" key="1">
    <citation type="journal article" date="2019" name="Int. J. Syst. Evol. Microbiol.">
        <title>The Global Catalogue of Microorganisms (GCM) 10K type strain sequencing project: providing services to taxonomists for standard genome sequencing and annotation.</title>
        <authorList>
            <consortium name="The Broad Institute Genomics Platform"/>
            <consortium name="The Broad Institute Genome Sequencing Center for Infectious Disease"/>
            <person name="Wu L."/>
            <person name="Ma J."/>
        </authorList>
    </citation>
    <scope>NUCLEOTIDE SEQUENCE [LARGE SCALE GENOMIC DNA]</scope>
    <source>
        <strain evidence="11">CGMCC 4.7466</strain>
    </source>
</reference>
<evidence type="ECO:0000256" key="7">
    <source>
        <dbReference type="SAM" id="Phobius"/>
    </source>
</evidence>
<feature type="transmembrane region" description="Helical" evidence="7">
    <location>
        <begin position="92"/>
        <end position="110"/>
    </location>
</feature>
<comment type="subcellular location">
    <subcellularLocation>
        <location evidence="1">Membrane</location>
        <topology evidence="1">Multi-pass membrane protein</topology>
    </subcellularLocation>
</comment>
<sequence length="555" mass="60889">MSWLSSLAENPFYELAIILFFAALLGGLGQLLRQPLIVVFMAVGILVGPAVLDIVKSEENIHLLAEIGIAILLFIVGLKLDLRVIRSVGKIALLTGLGQVLFTSLIGYIIGKSLGFGNLHSFYIAVALTFSSTIIIVKLLSDKKEIDSLHGQIAVGFLIVQDIVVILVMIVLSTMRQEENGTIWQSVGGTIISGIVLFLLTLAAMKWVIPSLSFFLAKSQEMLVLFAVAWSIVLAAVGELMGFSGEVGAFLAGVSLASSQFKDTISSRLVSLRDFMLLFFFVSLGADLNFDVIGNQVPAALIFSLFVLVGNPLIVLVIMGIMGYRKRTAFLAGLTVAQISEFSLIFAGLGLSVGHINEEIVGLITLVGLITIGLSTYLILYSHSIYKMLSPVLSPFQRETPYRELGIQEGEKKRYDLIIIGFGRFGSRIAEMLDENKEIPYLGVDFDPQIVKEWQKTGKDVIYGDMEDPEIFEQIPFKGSKCVISTTAGVEPSRHLIQSLKRNGYTGKVFLTALKEKELELLQESGADQILIPHQMAATNFYHAYLKEFFLQNDT</sequence>
<keyword evidence="11" id="KW-1185">Reference proteome</keyword>
<feature type="transmembrane region" description="Helical" evidence="7">
    <location>
        <begin position="329"/>
        <end position="354"/>
    </location>
</feature>
<dbReference type="Pfam" id="PF02254">
    <property type="entry name" value="TrkA_N"/>
    <property type="match status" value="1"/>
</dbReference>
<gene>
    <name evidence="10" type="ORF">ACFPFU_04860</name>
</gene>
<dbReference type="Gene3D" id="1.20.1530.20">
    <property type="match status" value="1"/>
</dbReference>
<evidence type="ECO:0000256" key="2">
    <source>
        <dbReference type="ARBA" id="ARBA00005551"/>
    </source>
</evidence>
<evidence type="ECO:0000259" key="8">
    <source>
        <dbReference type="Pfam" id="PF00999"/>
    </source>
</evidence>
<evidence type="ECO:0000256" key="5">
    <source>
        <dbReference type="ARBA" id="ARBA00022989"/>
    </source>
</evidence>
<keyword evidence="6 7" id="KW-0472">Membrane</keyword>
<organism evidence="10 11">
    <name type="scientific">Negadavirga shengliensis</name>
    <dbReference type="NCBI Taxonomy" id="1389218"/>
    <lineage>
        <taxon>Bacteria</taxon>
        <taxon>Pseudomonadati</taxon>
        <taxon>Bacteroidota</taxon>
        <taxon>Cytophagia</taxon>
        <taxon>Cytophagales</taxon>
        <taxon>Cyclobacteriaceae</taxon>
        <taxon>Negadavirga</taxon>
    </lineage>
</organism>
<evidence type="ECO:0000256" key="6">
    <source>
        <dbReference type="ARBA" id="ARBA00023136"/>
    </source>
</evidence>
<evidence type="ECO:0000313" key="11">
    <source>
        <dbReference type="Proteomes" id="UP001595818"/>
    </source>
</evidence>
<evidence type="ECO:0000259" key="9">
    <source>
        <dbReference type="Pfam" id="PF02254"/>
    </source>
</evidence>
<evidence type="ECO:0000256" key="3">
    <source>
        <dbReference type="ARBA" id="ARBA00022448"/>
    </source>
</evidence>
<evidence type="ECO:0000256" key="1">
    <source>
        <dbReference type="ARBA" id="ARBA00004141"/>
    </source>
</evidence>